<organism evidence="2 3">
    <name type="scientific">Candidatus Amulumruptor caecigallinarius</name>
    <dbReference type="NCBI Taxonomy" id="2109911"/>
    <lineage>
        <taxon>Bacteria</taxon>
        <taxon>Pseudomonadati</taxon>
        <taxon>Bacteroidota</taxon>
        <taxon>Bacteroidia</taxon>
        <taxon>Bacteroidales</taxon>
        <taxon>Muribaculaceae</taxon>
        <taxon>Candidatus Amulumruptor</taxon>
    </lineage>
</organism>
<evidence type="ECO:0000259" key="1">
    <source>
        <dbReference type="Pfam" id="PF18676"/>
    </source>
</evidence>
<feature type="non-terminal residue" evidence="2">
    <location>
        <position position="1"/>
    </location>
</feature>
<dbReference type="Gene3D" id="3.30.160.710">
    <property type="match status" value="1"/>
</dbReference>
<accession>A0A921E7F7</accession>
<dbReference type="EMBL" id="DYXT01000016">
    <property type="protein sequence ID" value="HJE38600.1"/>
    <property type="molecule type" value="Genomic_DNA"/>
</dbReference>
<name>A0A921E7F7_9BACT</name>
<proteinExistence type="predicted"/>
<comment type="caution">
    <text evidence="2">The sequence shown here is derived from an EMBL/GenBank/DDBJ whole genome shotgun (WGS) entry which is preliminary data.</text>
</comment>
<evidence type="ECO:0000313" key="3">
    <source>
        <dbReference type="Proteomes" id="UP000711407"/>
    </source>
</evidence>
<dbReference type="AlphaFoldDB" id="A0A921E7F7"/>
<gene>
    <name evidence="2" type="ORF">K8V47_02405</name>
</gene>
<evidence type="ECO:0000313" key="2">
    <source>
        <dbReference type="EMBL" id="HJE38600.1"/>
    </source>
</evidence>
<protein>
    <recommendedName>
        <fullName evidence="1">MBG domain-containing protein</fullName>
    </recommendedName>
</protein>
<dbReference type="Pfam" id="PF18676">
    <property type="entry name" value="MBG_2"/>
    <property type="match status" value="1"/>
</dbReference>
<sequence length="260" mass="28514">AISGAESPNYTINYVNGNLSIGKRTLTIKADDKERPYKTENPELTYTISGFVNNESAQNLKSAPIISTEATLLSDCGEYEINIGNADATNYSFNYIKGMLTITKINQTITWEQDFNNVSSGDQIELLASTDSGLEIDYIISGNVSEYKSGNRTFIDCLAPGKVTIRATQEGNINYNPAVRVVKTFVIPDDASSETIFDDLKSNLHIDNGYLIGSNLTAKNIEIIRADGCVIYSGIPRDIFIGNGLFIIKAGEKYLKVFSK</sequence>
<dbReference type="InterPro" id="IPR041286">
    <property type="entry name" value="MBG_2"/>
</dbReference>
<dbReference type="Proteomes" id="UP000711407">
    <property type="component" value="Unassembled WGS sequence"/>
</dbReference>
<reference evidence="2" key="2">
    <citation type="submission" date="2021-09" db="EMBL/GenBank/DDBJ databases">
        <authorList>
            <person name="Gilroy R."/>
        </authorList>
    </citation>
    <scope>NUCLEOTIDE SEQUENCE</scope>
    <source>
        <strain evidence="2">4100</strain>
    </source>
</reference>
<reference evidence="2" key="1">
    <citation type="journal article" date="2021" name="PeerJ">
        <title>Extensive microbial diversity within the chicken gut microbiome revealed by metagenomics and culture.</title>
        <authorList>
            <person name="Gilroy R."/>
            <person name="Ravi A."/>
            <person name="Getino M."/>
            <person name="Pursley I."/>
            <person name="Horton D.L."/>
            <person name="Alikhan N.F."/>
            <person name="Baker D."/>
            <person name="Gharbi K."/>
            <person name="Hall N."/>
            <person name="Watson M."/>
            <person name="Adriaenssens E.M."/>
            <person name="Foster-Nyarko E."/>
            <person name="Jarju S."/>
            <person name="Secka A."/>
            <person name="Antonio M."/>
            <person name="Oren A."/>
            <person name="Chaudhuri R.R."/>
            <person name="La Ragione R."/>
            <person name="Hildebrand F."/>
            <person name="Pallen M.J."/>
        </authorList>
    </citation>
    <scope>NUCLEOTIDE SEQUENCE</scope>
    <source>
        <strain evidence="2">4100</strain>
    </source>
</reference>
<feature type="domain" description="MBG" evidence="1">
    <location>
        <begin position="26"/>
        <end position="101"/>
    </location>
</feature>